<reference evidence="1 2" key="1">
    <citation type="submission" date="2023-04" db="EMBL/GenBank/DDBJ databases">
        <title>Streptomyces chengmaiensis sp. nov. isolated from the stem of mangrove plant in Hainan.</title>
        <authorList>
            <person name="Huang X."/>
            <person name="Zhou S."/>
            <person name="Chu X."/>
            <person name="Xie Y."/>
            <person name="Lin Y."/>
        </authorList>
    </citation>
    <scope>NUCLEOTIDE SEQUENCE [LARGE SCALE GENOMIC DNA]</scope>
    <source>
        <strain evidence="1 2">HNM0663</strain>
    </source>
</reference>
<evidence type="ECO:0000313" key="1">
    <source>
        <dbReference type="EMBL" id="MDH2393406.1"/>
    </source>
</evidence>
<protein>
    <submittedName>
        <fullName evidence="1">Uncharacterized protein</fullName>
    </submittedName>
</protein>
<dbReference type="EMBL" id="JARWBG010000065">
    <property type="protein sequence ID" value="MDH2393406.1"/>
    <property type="molecule type" value="Genomic_DNA"/>
</dbReference>
<organism evidence="1 2">
    <name type="scientific">Streptomyces chengmaiensis</name>
    <dbReference type="NCBI Taxonomy" id="3040919"/>
    <lineage>
        <taxon>Bacteria</taxon>
        <taxon>Bacillati</taxon>
        <taxon>Actinomycetota</taxon>
        <taxon>Actinomycetes</taxon>
        <taxon>Kitasatosporales</taxon>
        <taxon>Streptomycetaceae</taxon>
        <taxon>Streptomyces</taxon>
    </lineage>
</organism>
<evidence type="ECO:0000313" key="2">
    <source>
        <dbReference type="Proteomes" id="UP001223144"/>
    </source>
</evidence>
<keyword evidence="2" id="KW-1185">Reference proteome</keyword>
<sequence length="94" mass="10317">MHAPTVRPQRPQGTAGAIMRAIARRSPRLNTTAESVCEREQCFVAWSGEEADCWNCGMPATLRSTRRGSALQRLLAAVDARTPRPRNSRKAALA</sequence>
<accession>A0ABT6HYI2</accession>
<proteinExistence type="predicted"/>
<name>A0ABT6HYI2_9ACTN</name>
<comment type="caution">
    <text evidence="1">The sequence shown here is derived from an EMBL/GenBank/DDBJ whole genome shotgun (WGS) entry which is preliminary data.</text>
</comment>
<gene>
    <name evidence="1" type="ORF">QCN29_32510</name>
</gene>
<dbReference type="Proteomes" id="UP001223144">
    <property type="component" value="Unassembled WGS sequence"/>
</dbReference>
<dbReference type="RefSeq" id="WP_279932661.1">
    <property type="nucleotide sequence ID" value="NZ_JARWBG010000065.1"/>
</dbReference>